<dbReference type="EMBL" id="LCBE01000011">
    <property type="protein sequence ID" value="KKS04065.1"/>
    <property type="molecule type" value="Genomic_DNA"/>
</dbReference>
<evidence type="ECO:0000313" key="4">
    <source>
        <dbReference type="Proteomes" id="UP000034236"/>
    </source>
</evidence>
<feature type="transmembrane region" description="Helical" evidence="1">
    <location>
        <begin position="286"/>
        <end position="307"/>
    </location>
</feature>
<name>A0A0G0VT43_9BACT</name>
<keyword evidence="1" id="KW-1133">Transmembrane helix</keyword>
<dbReference type="PROSITE" id="PS50853">
    <property type="entry name" value="FN3"/>
    <property type="match status" value="1"/>
</dbReference>
<feature type="domain" description="Fibronectin type-III" evidence="2">
    <location>
        <begin position="137"/>
        <end position="235"/>
    </location>
</feature>
<comment type="caution">
    <text evidence="3">The sequence shown here is derived from an EMBL/GenBank/DDBJ whole genome shotgun (WGS) entry which is preliminary data.</text>
</comment>
<gene>
    <name evidence="3" type="ORF">UU58_C0011G0010</name>
</gene>
<keyword evidence="1" id="KW-0812">Transmembrane</keyword>
<reference evidence="3 4" key="1">
    <citation type="journal article" date="2015" name="Nature">
        <title>rRNA introns, odd ribosomes, and small enigmatic genomes across a large radiation of phyla.</title>
        <authorList>
            <person name="Brown C.T."/>
            <person name="Hug L.A."/>
            <person name="Thomas B.C."/>
            <person name="Sharon I."/>
            <person name="Castelle C.J."/>
            <person name="Singh A."/>
            <person name="Wilkins M.J."/>
            <person name="Williams K.H."/>
            <person name="Banfield J.F."/>
        </authorList>
    </citation>
    <scope>NUCLEOTIDE SEQUENCE [LARGE SCALE GENOMIC DNA]</scope>
</reference>
<organism evidence="3 4">
    <name type="scientific">Candidatus Nomurabacteria bacterium GW2011_GWA2_41_25</name>
    <dbReference type="NCBI Taxonomy" id="1618736"/>
    <lineage>
        <taxon>Bacteria</taxon>
        <taxon>Candidatus Nomuraibacteriota</taxon>
    </lineage>
</organism>
<dbReference type="SUPFAM" id="SSF49265">
    <property type="entry name" value="Fibronectin type III"/>
    <property type="match status" value="1"/>
</dbReference>
<dbReference type="InterPro" id="IPR003961">
    <property type="entry name" value="FN3_dom"/>
</dbReference>
<dbReference type="Proteomes" id="UP000034236">
    <property type="component" value="Unassembled WGS sequence"/>
</dbReference>
<proteinExistence type="predicted"/>
<evidence type="ECO:0000259" key="2">
    <source>
        <dbReference type="PROSITE" id="PS50853"/>
    </source>
</evidence>
<dbReference type="Gene3D" id="2.60.40.10">
    <property type="entry name" value="Immunoglobulins"/>
    <property type="match status" value="1"/>
</dbReference>
<protein>
    <recommendedName>
        <fullName evidence="2">Fibronectin type-III domain-containing protein</fullName>
    </recommendedName>
</protein>
<sequence>MLNKITNFFVITLMGAILFGLAPFPLFAYSAYVSTGSATNITPMNATLNGSVNTGGLPGNAWFEYGTDLSFGNSTSLNAYIFNTGYGGSYSTNISGLTANTIYYFRAVGQNSQGRVYGNVASFTTNFSTSGYNNSMSPAAITTSGAVLADNTAQFNSLILAGNSNSANSWFEWGVTPSLGNQTVLTPINGAPAVRHTNTITGLNPGTAYYFRAVAQNSYGRSEGAVLSLVTSGNAPSQNNSQKQNTATAAKVTSTDAVSVDKNEISVASMLGANALGAGSFFPANLFGWLILLILILILVLLSKRAYSQFSDQKHK</sequence>
<accession>A0A0G0VT43</accession>
<evidence type="ECO:0000313" key="3">
    <source>
        <dbReference type="EMBL" id="KKS04065.1"/>
    </source>
</evidence>
<evidence type="ECO:0000256" key="1">
    <source>
        <dbReference type="SAM" id="Phobius"/>
    </source>
</evidence>
<dbReference type="InterPro" id="IPR036116">
    <property type="entry name" value="FN3_sf"/>
</dbReference>
<dbReference type="AlphaFoldDB" id="A0A0G0VT43"/>
<keyword evidence="1" id="KW-0472">Membrane</keyword>
<dbReference type="PATRIC" id="fig|1618736.3.peg.422"/>
<dbReference type="CDD" id="cd00063">
    <property type="entry name" value="FN3"/>
    <property type="match status" value="1"/>
</dbReference>
<dbReference type="InterPro" id="IPR013783">
    <property type="entry name" value="Ig-like_fold"/>
</dbReference>